<sequence>MTTVSHGAERQATVFKNFAVSAEPLHRIGHQQYQNLSKKTCMPLVRGPENRHDFTSFEEKDSNSFLKFHPHTPPVGPNYPLFPHRDDVPLVDPCSGFVSAGGDADLQPHVGRAIESLVDYSDVKPQQRIPIAGKGAQTAHRRHTILQEETSQDRRWNSRAVPAASVRARLGGWTTPVKVAPALPGQNRISAFCMDPNLKELNDPSVSWREEKARDYFYRSSTQKAYEEVPWDKMLPSKIEPPESTVEVMADPVSQCFTKRRYNPEPEISQVIGNLWDRFQTRSFTSPQKPVCFVSRSSRICHIPLYTGCVGAVNFEDIDNASVDLIMFNRVRTSKPRYTSTAHTPNIPGYTGKVHWSATHPANSNLPSTSPSIIAQMHGYIAKHGSSSQYNHQGPFSQMVTPVSPQNSFNKTQRETITV</sequence>
<keyword evidence="3" id="KW-1185">Reference proteome</keyword>
<dbReference type="AlphaFoldDB" id="A0A493TAA4"/>
<accession>A0A493TAA4</accession>
<dbReference type="GeneTree" id="ENSGT00940000162844"/>
<dbReference type="OMA" id="NRRWNSR"/>
<dbReference type="Ensembl" id="ENSAPLT00000044102.1">
    <property type="protein sequence ID" value="ENSAPLP00000022831.1"/>
    <property type="gene ID" value="ENSAPLG00000021349.1"/>
</dbReference>
<name>A0A493TAA4_ANAPP</name>
<dbReference type="PANTHER" id="PTHR34759">
    <property type="entry name" value="SPERMATOGENESIS-ASSOCIATED PROTEIN 48"/>
    <property type="match status" value="1"/>
</dbReference>
<reference evidence="2" key="2">
    <citation type="submission" date="2025-08" db="UniProtKB">
        <authorList>
            <consortium name="Ensembl"/>
        </authorList>
    </citation>
    <scope>IDENTIFICATION</scope>
</reference>
<feature type="region of interest" description="Disordered" evidence="1">
    <location>
        <begin position="400"/>
        <end position="419"/>
    </location>
</feature>
<dbReference type="Proteomes" id="UP000016666">
    <property type="component" value="Chromosome 2"/>
</dbReference>
<proteinExistence type="predicted"/>
<reference evidence="2 3" key="1">
    <citation type="submission" date="2017-10" db="EMBL/GenBank/DDBJ databases">
        <title>A new Pekin duck reference genome.</title>
        <authorList>
            <person name="Hou Z.-C."/>
            <person name="Zhou Z.-K."/>
            <person name="Zhu F."/>
            <person name="Hou S.-S."/>
        </authorList>
    </citation>
    <scope>NUCLEOTIDE SEQUENCE [LARGE SCALE GENOMIC DNA]</scope>
</reference>
<reference evidence="2" key="3">
    <citation type="submission" date="2025-09" db="UniProtKB">
        <authorList>
            <consortium name="Ensembl"/>
        </authorList>
    </citation>
    <scope>IDENTIFICATION</scope>
</reference>
<organism evidence="2 3">
    <name type="scientific">Anas platyrhynchos platyrhynchos</name>
    <name type="common">Northern mallard</name>
    <dbReference type="NCBI Taxonomy" id="8840"/>
    <lineage>
        <taxon>Eukaryota</taxon>
        <taxon>Metazoa</taxon>
        <taxon>Chordata</taxon>
        <taxon>Craniata</taxon>
        <taxon>Vertebrata</taxon>
        <taxon>Euteleostomi</taxon>
        <taxon>Archelosauria</taxon>
        <taxon>Archosauria</taxon>
        <taxon>Dinosauria</taxon>
        <taxon>Saurischia</taxon>
        <taxon>Theropoda</taxon>
        <taxon>Coelurosauria</taxon>
        <taxon>Aves</taxon>
        <taxon>Neognathae</taxon>
        <taxon>Galloanserae</taxon>
        <taxon>Anseriformes</taxon>
        <taxon>Anatidae</taxon>
        <taxon>Anatinae</taxon>
        <taxon>Anas</taxon>
    </lineage>
</organism>
<protein>
    <submittedName>
        <fullName evidence="2">Sperm microtubule inner protein 7</fullName>
    </submittedName>
</protein>
<evidence type="ECO:0000256" key="1">
    <source>
        <dbReference type="SAM" id="MobiDB-lite"/>
    </source>
</evidence>
<evidence type="ECO:0000313" key="3">
    <source>
        <dbReference type="Proteomes" id="UP000016666"/>
    </source>
</evidence>
<evidence type="ECO:0000313" key="2">
    <source>
        <dbReference type="Ensembl" id="ENSAPLP00000022831.1"/>
    </source>
</evidence>
<dbReference type="InterPro" id="IPR027867">
    <property type="entry name" value="SPATA48"/>
</dbReference>
<gene>
    <name evidence="2" type="primary">SPMIP7</name>
</gene>
<dbReference type="STRING" id="8840.ENSAPLP00000022831"/>
<dbReference type="Pfam" id="PF15073">
    <property type="entry name" value="SPATA48"/>
    <property type="match status" value="1"/>
</dbReference>
<dbReference type="PANTHER" id="PTHR34759:SF1">
    <property type="entry name" value="SPERMATOGENESIS-ASSOCIATED PROTEIN 48"/>
    <property type="match status" value="1"/>
</dbReference>